<protein>
    <submittedName>
        <fullName evidence="1">Uncharacterized protein</fullName>
    </submittedName>
</protein>
<evidence type="ECO:0000313" key="2">
    <source>
        <dbReference type="Proteomes" id="UP000634672"/>
    </source>
</evidence>
<proteinExistence type="predicted"/>
<organism evidence="1 2">
    <name type="scientific">Hungatella hominis</name>
    <dbReference type="NCBI Taxonomy" id="2763050"/>
    <lineage>
        <taxon>Bacteria</taxon>
        <taxon>Bacillati</taxon>
        <taxon>Bacillota</taxon>
        <taxon>Clostridia</taxon>
        <taxon>Lachnospirales</taxon>
        <taxon>Lachnospiraceae</taxon>
        <taxon>Hungatella</taxon>
    </lineage>
</organism>
<dbReference type="Proteomes" id="UP000634672">
    <property type="component" value="Unassembled WGS sequence"/>
</dbReference>
<name>A0ABR7HFN8_9FIRM</name>
<gene>
    <name evidence="1" type="ORF">H8S75_28875</name>
</gene>
<evidence type="ECO:0000313" key="1">
    <source>
        <dbReference type="EMBL" id="MBC5711945.1"/>
    </source>
</evidence>
<dbReference type="RefSeq" id="WP_187024475.1">
    <property type="nucleotide sequence ID" value="NZ_JACOPB010000024.1"/>
</dbReference>
<keyword evidence="2" id="KW-1185">Reference proteome</keyword>
<accession>A0ABR7HFN8</accession>
<reference evidence="1 2" key="1">
    <citation type="submission" date="2020-08" db="EMBL/GenBank/DDBJ databases">
        <title>Genome public.</title>
        <authorList>
            <person name="Liu C."/>
            <person name="Sun Q."/>
        </authorList>
    </citation>
    <scope>NUCLEOTIDE SEQUENCE [LARGE SCALE GENOMIC DNA]</scope>
    <source>
        <strain evidence="1 2">NSJ-66</strain>
    </source>
</reference>
<comment type="caution">
    <text evidence="1">The sequence shown here is derived from an EMBL/GenBank/DDBJ whole genome shotgun (WGS) entry which is preliminary data.</text>
</comment>
<sequence>MRHRYNCHRCGCLLDPAEMPYCDECIEEMEKEAEQRKLFHMSVEDQMEVKRILAGTA</sequence>
<dbReference type="EMBL" id="JACOPB010000024">
    <property type="protein sequence ID" value="MBC5711945.1"/>
    <property type="molecule type" value="Genomic_DNA"/>
</dbReference>